<dbReference type="AlphaFoldDB" id="A0A401UG19"/>
<reference evidence="2 3" key="1">
    <citation type="submission" date="2018-11" db="EMBL/GenBank/DDBJ databases">
        <title>Genome sequencing and assembly of Clostridium tagluense strain A121.</title>
        <authorList>
            <person name="Murakami T."/>
            <person name="Segawa T."/>
            <person name="Shcherbakova V.A."/>
            <person name="Mori H."/>
            <person name="Yoshimura Y."/>
        </authorList>
    </citation>
    <scope>NUCLEOTIDE SEQUENCE [LARGE SCALE GENOMIC DNA]</scope>
    <source>
        <strain evidence="2 3">A121</strain>
    </source>
</reference>
<evidence type="ECO:0000313" key="3">
    <source>
        <dbReference type="Proteomes" id="UP000287872"/>
    </source>
</evidence>
<keyword evidence="1" id="KW-0732">Signal</keyword>
<feature type="chain" id="PRO_5038354975" description="Lipoprotein" evidence="1">
    <location>
        <begin position="23"/>
        <end position="240"/>
    </location>
</feature>
<dbReference type="RefSeq" id="WP_124996988.1">
    <property type="nucleotide sequence ID" value="NZ_BHYK01000001.1"/>
</dbReference>
<keyword evidence="3" id="KW-1185">Reference proteome</keyword>
<comment type="caution">
    <text evidence="2">The sequence shown here is derived from an EMBL/GenBank/DDBJ whole genome shotgun (WGS) entry which is preliminary data.</text>
</comment>
<dbReference type="Proteomes" id="UP000287872">
    <property type="component" value="Unassembled WGS sequence"/>
</dbReference>
<dbReference type="OrthoDB" id="1953897at2"/>
<sequence length="240" mass="26761">MYKKATACLLTLLLTFSFVGCSKPSTKEVTKEVPKSVTKEVPKEVAKDKQLTLGKNEGNLYTNDFFKMNINIPDKWIVATDEEKTEVLKLGKEVISKDDKSKAKELDLSELRTVYLLMTSQKGLKVQSTTANPNFIVIAENLSFFQGVKDGANYLDALKKQLKTVKSTMPYKFDKEIYTEKVGGKSFSVLEATIETGTIKMTQKYYACVLNGYALSFISTYTDDVGAKSLDGVIKSVTFK</sequence>
<evidence type="ECO:0000256" key="1">
    <source>
        <dbReference type="SAM" id="SignalP"/>
    </source>
</evidence>
<proteinExistence type="predicted"/>
<dbReference type="EMBL" id="BHYK01000001">
    <property type="protein sequence ID" value="GCD08478.1"/>
    <property type="molecule type" value="Genomic_DNA"/>
</dbReference>
<organism evidence="2 3">
    <name type="scientific">Clostridium tagluense</name>
    <dbReference type="NCBI Taxonomy" id="360422"/>
    <lineage>
        <taxon>Bacteria</taxon>
        <taxon>Bacillati</taxon>
        <taxon>Bacillota</taxon>
        <taxon>Clostridia</taxon>
        <taxon>Eubacteriales</taxon>
        <taxon>Clostridiaceae</taxon>
        <taxon>Clostridium</taxon>
    </lineage>
</organism>
<protein>
    <recommendedName>
        <fullName evidence="4">Lipoprotein</fullName>
    </recommendedName>
</protein>
<evidence type="ECO:0000313" key="2">
    <source>
        <dbReference type="EMBL" id="GCD08478.1"/>
    </source>
</evidence>
<gene>
    <name evidence="2" type="ORF">Ctaglu_01010</name>
</gene>
<accession>A0A401UG19</accession>
<feature type="signal peptide" evidence="1">
    <location>
        <begin position="1"/>
        <end position="22"/>
    </location>
</feature>
<name>A0A401UG19_9CLOT</name>
<dbReference type="PROSITE" id="PS51257">
    <property type="entry name" value="PROKAR_LIPOPROTEIN"/>
    <property type="match status" value="1"/>
</dbReference>
<evidence type="ECO:0008006" key="4">
    <source>
        <dbReference type="Google" id="ProtNLM"/>
    </source>
</evidence>